<proteinExistence type="predicted"/>
<evidence type="ECO:0000313" key="1">
    <source>
        <dbReference type="EMBL" id="KAH7843504.1"/>
    </source>
</evidence>
<comment type="caution">
    <text evidence="1">The sequence shown here is derived from an EMBL/GenBank/DDBJ whole genome shotgun (WGS) entry which is preliminary data.</text>
</comment>
<accession>A0ACB7XRL1</accession>
<protein>
    <submittedName>
        <fullName evidence="1">Uncharacterized protein</fullName>
    </submittedName>
</protein>
<keyword evidence="2" id="KW-1185">Reference proteome</keyword>
<gene>
    <name evidence="1" type="ORF">Vadar_017401</name>
</gene>
<sequence>MGLVIRAQRKGPGSVFKSHTLHHNGPARFCSLLRHAFWFKRPKWLFIAAEGMYNGQFVGCGKKANLTVGNVLRRLPSGTKKIVPAGCQSMLCHDAHLGRKLDPIATRRTGRLRGQAAAKVHKTSYGVGNHQHIGHTSTVLSDVPRGQKPALIASRRTGRFSGQAAAIAAKADKTSYGLGNYNHIGHASTVLREASSGQKAVLIATRRTGSTVRRDAHPGQKLGVITTRRTGRFREQSAAIAAKADKTSYGGGNHQHIGHASTVRCDAPPAGHKLGMIAAFRTGRPKGQAVATSTKADKTSLTVLL</sequence>
<dbReference type="EMBL" id="CM037151">
    <property type="protein sequence ID" value="KAH7843504.1"/>
    <property type="molecule type" value="Genomic_DNA"/>
</dbReference>
<reference evidence="1 2" key="1">
    <citation type="journal article" date="2021" name="Hortic Res">
        <title>High-quality reference genome and annotation aids understanding of berry development for evergreen blueberry (Vaccinium darrowii).</title>
        <authorList>
            <person name="Yu J."/>
            <person name="Hulse-Kemp A.M."/>
            <person name="Babiker E."/>
            <person name="Staton M."/>
        </authorList>
    </citation>
    <scope>NUCLEOTIDE SEQUENCE [LARGE SCALE GENOMIC DNA]</scope>
    <source>
        <strain evidence="2">cv. NJ 8807/NJ 8810</strain>
        <tissue evidence="1">Young leaf</tissue>
    </source>
</reference>
<dbReference type="Proteomes" id="UP000828048">
    <property type="component" value="Chromosome 1"/>
</dbReference>
<name>A0ACB7XRL1_9ERIC</name>
<organism evidence="1 2">
    <name type="scientific">Vaccinium darrowii</name>
    <dbReference type="NCBI Taxonomy" id="229202"/>
    <lineage>
        <taxon>Eukaryota</taxon>
        <taxon>Viridiplantae</taxon>
        <taxon>Streptophyta</taxon>
        <taxon>Embryophyta</taxon>
        <taxon>Tracheophyta</taxon>
        <taxon>Spermatophyta</taxon>
        <taxon>Magnoliopsida</taxon>
        <taxon>eudicotyledons</taxon>
        <taxon>Gunneridae</taxon>
        <taxon>Pentapetalae</taxon>
        <taxon>asterids</taxon>
        <taxon>Ericales</taxon>
        <taxon>Ericaceae</taxon>
        <taxon>Vaccinioideae</taxon>
        <taxon>Vaccinieae</taxon>
        <taxon>Vaccinium</taxon>
    </lineage>
</organism>
<evidence type="ECO:0000313" key="2">
    <source>
        <dbReference type="Proteomes" id="UP000828048"/>
    </source>
</evidence>